<proteinExistence type="predicted"/>
<reference evidence="1" key="2">
    <citation type="submission" date="2020-05" db="UniProtKB">
        <authorList>
            <consortium name="EnsemblMetazoa"/>
        </authorList>
    </citation>
    <scope>IDENTIFICATION</scope>
    <source>
        <strain evidence="1">IAEA</strain>
    </source>
</reference>
<name>A0A1A9ZVA9_GLOPL</name>
<organism evidence="1 2">
    <name type="scientific">Glossina pallidipes</name>
    <name type="common">Tsetse fly</name>
    <dbReference type="NCBI Taxonomy" id="7398"/>
    <lineage>
        <taxon>Eukaryota</taxon>
        <taxon>Metazoa</taxon>
        <taxon>Ecdysozoa</taxon>
        <taxon>Arthropoda</taxon>
        <taxon>Hexapoda</taxon>
        <taxon>Insecta</taxon>
        <taxon>Pterygota</taxon>
        <taxon>Neoptera</taxon>
        <taxon>Endopterygota</taxon>
        <taxon>Diptera</taxon>
        <taxon>Brachycera</taxon>
        <taxon>Muscomorpha</taxon>
        <taxon>Hippoboscoidea</taxon>
        <taxon>Glossinidae</taxon>
        <taxon>Glossina</taxon>
    </lineage>
</organism>
<evidence type="ECO:0000313" key="1">
    <source>
        <dbReference type="EnsemblMetazoa" id="GPAI026139-PA"/>
    </source>
</evidence>
<keyword evidence="2" id="KW-1185">Reference proteome</keyword>
<reference evidence="2" key="1">
    <citation type="submission" date="2014-03" db="EMBL/GenBank/DDBJ databases">
        <authorList>
            <person name="Aksoy S."/>
            <person name="Warren W."/>
            <person name="Wilson R.K."/>
        </authorList>
    </citation>
    <scope>NUCLEOTIDE SEQUENCE [LARGE SCALE GENOMIC DNA]</scope>
    <source>
        <strain evidence="2">IAEA</strain>
    </source>
</reference>
<dbReference type="Proteomes" id="UP000092445">
    <property type="component" value="Unassembled WGS sequence"/>
</dbReference>
<evidence type="ECO:0000313" key="2">
    <source>
        <dbReference type="Proteomes" id="UP000092445"/>
    </source>
</evidence>
<sequence length="157" mass="18312">MDESSEKTDISNIILKATGDSDTEKIRDYTMLYYTILYYTSTMLYYTLLGLHYAILYYVILYQYYAILCCTRTILCYTVYNTALVQAGELHIVFVLHFNHFGHHIVQPLLHSHLASRHLVTHISNVRINLLLATMINITTKKYGTINAIHTHNLRNY</sequence>
<accession>A0A1A9ZVA9</accession>
<dbReference type="VEuPathDB" id="VectorBase:GPAI026139"/>
<protein>
    <submittedName>
        <fullName evidence="1">Uncharacterized protein</fullName>
    </submittedName>
</protein>
<dbReference type="AlphaFoldDB" id="A0A1A9ZVA9"/>
<dbReference type="EnsemblMetazoa" id="GPAI026139-RA">
    <property type="protein sequence ID" value="GPAI026139-PA"/>
    <property type="gene ID" value="GPAI026139"/>
</dbReference>